<dbReference type="SUPFAM" id="SSF51366">
    <property type="entry name" value="Ribulose-phoshate binding barrel"/>
    <property type="match status" value="1"/>
</dbReference>
<keyword evidence="5" id="KW-0057">Aromatic amino acid biosynthesis</keyword>
<keyword evidence="4" id="KW-0822">Tryptophan biosynthesis</keyword>
<dbReference type="EC" id="5.3.1.24" evidence="2"/>
<dbReference type="PANTHER" id="PTHR42894">
    <property type="entry name" value="N-(5'-PHOSPHORIBOSYL)ANTHRANILATE ISOMERASE"/>
    <property type="match status" value="1"/>
</dbReference>
<reference evidence="8" key="1">
    <citation type="submission" date="2018-06" db="EMBL/GenBank/DDBJ databases">
        <authorList>
            <person name="Zhirakovskaya E."/>
        </authorList>
    </citation>
    <scope>NUCLEOTIDE SEQUENCE</scope>
</reference>
<dbReference type="EMBL" id="UOGD01000393">
    <property type="protein sequence ID" value="VAX27753.1"/>
    <property type="molecule type" value="Genomic_DNA"/>
</dbReference>
<evidence type="ECO:0000256" key="6">
    <source>
        <dbReference type="ARBA" id="ARBA00023235"/>
    </source>
</evidence>
<name>A0A3B1CT11_9ZZZZ</name>
<evidence type="ECO:0000256" key="4">
    <source>
        <dbReference type="ARBA" id="ARBA00022822"/>
    </source>
</evidence>
<dbReference type="GO" id="GO:0004640">
    <property type="term" value="F:phosphoribosylanthranilate isomerase activity"/>
    <property type="evidence" value="ECO:0007669"/>
    <property type="project" value="UniProtKB-EC"/>
</dbReference>
<evidence type="ECO:0000256" key="3">
    <source>
        <dbReference type="ARBA" id="ARBA00022605"/>
    </source>
</evidence>
<dbReference type="PANTHER" id="PTHR42894:SF1">
    <property type="entry name" value="N-(5'-PHOSPHORIBOSYL)ANTHRANILATE ISOMERASE"/>
    <property type="match status" value="1"/>
</dbReference>
<protein>
    <recommendedName>
        <fullName evidence="2">phosphoribosylanthranilate isomerase</fullName>
        <ecNumber evidence="2">5.3.1.24</ecNumber>
    </recommendedName>
</protein>
<evidence type="ECO:0000256" key="5">
    <source>
        <dbReference type="ARBA" id="ARBA00023141"/>
    </source>
</evidence>
<dbReference type="InterPro" id="IPR011060">
    <property type="entry name" value="RibuloseP-bd_barrel"/>
</dbReference>
<organism evidence="8">
    <name type="scientific">hydrothermal vent metagenome</name>
    <dbReference type="NCBI Taxonomy" id="652676"/>
    <lineage>
        <taxon>unclassified sequences</taxon>
        <taxon>metagenomes</taxon>
        <taxon>ecological metagenomes</taxon>
    </lineage>
</organism>
<evidence type="ECO:0000256" key="1">
    <source>
        <dbReference type="ARBA" id="ARBA00004664"/>
    </source>
</evidence>
<accession>A0A3B1CT11</accession>
<dbReference type="InterPro" id="IPR001240">
    <property type="entry name" value="PRAI_dom"/>
</dbReference>
<dbReference type="HAMAP" id="MF_00135">
    <property type="entry name" value="PRAI"/>
    <property type="match status" value="1"/>
</dbReference>
<dbReference type="Gene3D" id="3.20.20.70">
    <property type="entry name" value="Aldolase class I"/>
    <property type="match status" value="1"/>
</dbReference>
<keyword evidence="6 8" id="KW-0413">Isomerase</keyword>
<proteinExistence type="inferred from homology"/>
<dbReference type="GO" id="GO:0000162">
    <property type="term" value="P:L-tryptophan biosynthetic process"/>
    <property type="evidence" value="ECO:0007669"/>
    <property type="project" value="UniProtKB-UniPathway"/>
</dbReference>
<gene>
    <name evidence="8" type="ORF">MNBD_IGNAVI01-2722</name>
</gene>
<dbReference type="Pfam" id="PF00697">
    <property type="entry name" value="PRAI"/>
    <property type="match status" value="1"/>
</dbReference>
<dbReference type="UniPathway" id="UPA00035">
    <property type="reaction ID" value="UER00042"/>
</dbReference>
<evidence type="ECO:0000259" key="7">
    <source>
        <dbReference type="Pfam" id="PF00697"/>
    </source>
</evidence>
<dbReference type="InterPro" id="IPR044643">
    <property type="entry name" value="TrpF_fam"/>
</dbReference>
<evidence type="ECO:0000313" key="8">
    <source>
        <dbReference type="EMBL" id="VAX27753.1"/>
    </source>
</evidence>
<dbReference type="CDD" id="cd00405">
    <property type="entry name" value="PRAI"/>
    <property type="match status" value="1"/>
</dbReference>
<dbReference type="AlphaFoldDB" id="A0A3B1CT11"/>
<evidence type="ECO:0000256" key="2">
    <source>
        <dbReference type="ARBA" id="ARBA00012572"/>
    </source>
</evidence>
<sequence>MFKDFIQIAGIIDKEEAEMLIKCGVEYLGFPLRLAVNKEDLSDETAAGIISLFRPSIHGVLITYLNKADEIKALSDKIGTKIIQVHGDIPIEELVELKKIFPQSTIIKSLIVGKNTDKELLETVSKLESYIDAFITDTYDPQTGATGATGITHNWDISRMLVERSNKPVILAGGLTPENVYDSILHVKPAGVDVHTGVENNSGRKNMSLVFKFIKEAKRGFERKNQNDL</sequence>
<feature type="domain" description="N-(5'phosphoribosyl) anthranilate isomerase (PRAI)" evidence="7">
    <location>
        <begin position="8"/>
        <end position="215"/>
    </location>
</feature>
<dbReference type="InterPro" id="IPR013785">
    <property type="entry name" value="Aldolase_TIM"/>
</dbReference>
<comment type="pathway">
    <text evidence="1">Amino-acid biosynthesis; L-tryptophan biosynthesis; L-tryptophan from chorismate: step 3/5.</text>
</comment>
<keyword evidence="3" id="KW-0028">Amino-acid biosynthesis</keyword>